<dbReference type="Pfam" id="PF13411">
    <property type="entry name" value="MerR_1"/>
    <property type="match status" value="1"/>
</dbReference>
<dbReference type="KEGG" id="psuw:WQ53_05610"/>
<protein>
    <recommendedName>
        <fullName evidence="1">HTH merR-type domain-containing protein</fullName>
    </recommendedName>
</protein>
<dbReference type="Proteomes" id="UP000033067">
    <property type="component" value="Chromosome"/>
</dbReference>
<accession>A0A0E3UMS7</accession>
<proteinExistence type="predicted"/>
<dbReference type="EMBL" id="CP011144">
    <property type="protein sequence ID" value="AKC86330.1"/>
    <property type="molecule type" value="Genomic_DNA"/>
</dbReference>
<dbReference type="RefSeq" id="WP_052631157.1">
    <property type="nucleotide sequence ID" value="NZ_CP011144.1"/>
</dbReference>
<keyword evidence="3" id="KW-1185">Reference proteome</keyword>
<dbReference type="OrthoDB" id="7593735at2"/>
<dbReference type="GO" id="GO:0003677">
    <property type="term" value="F:DNA binding"/>
    <property type="evidence" value="ECO:0007669"/>
    <property type="project" value="InterPro"/>
</dbReference>
<reference evidence="2 3" key="1">
    <citation type="journal article" date="2015" name="Genome Announc.">
        <title>Complete Genome Sequence of Pseudoxanthomonas suwonensis Strain J1, a Cellulose-Degrading Bacterium Isolated from Leaf- and Wood-Enriched Soil.</title>
        <authorList>
            <person name="Hou L."/>
            <person name="Jiang J."/>
            <person name="Xu Z."/>
            <person name="Zhou Y."/>
            <person name="Leung F.C."/>
        </authorList>
    </citation>
    <scope>NUCLEOTIDE SEQUENCE [LARGE SCALE GENOMIC DNA]</scope>
    <source>
        <strain evidence="2 3">J1</strain>
    </source>
</reference>
<gene>
    <name evidence="2" type="ORF">WQ53_05610</name>
</gene>
<dbReference type="PATRIC" id="fig|314722.6.peg.1187"/>
<name>A0A0E3UMS7_9GAMM</name>
<evidence type="ECO:0000313" key="2">
    <source>
        <dbReference type="EMBL" id="AKC86330.1"/>
    </source>
</evidence>
<evidence type="ECO:0000313" key="3">
    <source>
        <dbReference type="Proteomes" id="UP000033067"/>
    </source>
</evidence>
<organism evidence="2 3">
    <name type="scientific">Pseudoxanthomonas suwonensis</name>
    <dbReference type="NCBI Taxonomy" id="314722"/>
    <lineage>
        <taxon>Bacteria</taxon>
        <taxon>Pseudomonadati</taxon>
        <taxon>Pseudomonadota</taxon>
        <taxon>Gammaproteobacteria</taxon>
        <taxon>Lysobacterales</taxon>
        <taxon>Lysobacteraceae</taxon>
        <taxon>Pseudoxanthomonas</taxon>
    </lineage>
</organism>
<evidence type="ECO:0000259" key="1">
    <source>
        <dbReference type="Pfam" id="PF13411"/>
    </source>
</evidence>
<sequence length="153" mass="16349">MAGVVSIQFTQEQARTLTGVTPETVRHWRKVVPYLSAKTGKAARYSFPELVGLAATNELVKTLGVHIATVSGGVDALFRLLMSGNASAFQETVAVVTADKAALETKIIAGEHSALMVPLKPLVSRIQQSMLPALPNTTQTALPFPPKIIRSRS</sequence>
<dbReference type="InterPro" id="IPR000551">
    <property type="entry name" value="MerR-type_HTH_dom"/>
</dbReference>
<feature type="domain" description="HTH merR-type" evidence="1">
    <location>
        <begin position="12"/>
        <end position="71"/>
    </location>
</feature>
<dbReference type="GO" id="GO:0006355">
    <property type="term" value="P:regulation of DNA-templated transcription"/>
    <property type="evidence" value="ECO:0007669"/>
    <property type="project" value="InterPro"/>
</dbReference>
<dbReference type="AlphaFoldDB" id="A0A0E3UMS7"/>